<evidence type="ECO:0000313" key="3">
    <source>
        <dbReference type="Proteomes" id="UP000585474"/>
    </source>
</evidence>
<organism evidence="2 3">
    <name type="scientific">Actinidia rufa</name>
    <dbReference type="NCBI Taxonomy" id="165716"/>
    <lineage>
        <taxon>Eukaryota</taxon>
        <taxon>Viridiplantae</taxon>
        <taxon>Streptophyta</taxon>
        <taxon>Embryophyta</taxon>
        <taxon>Tracheophyta</taxon>
        <taxon>Spermatophyta</taxon>
        <taxon>Magnoliopsida</taxon>
        <taxon>eudicotyledons</taxon>
        <taxon>Gunneridae</taxon>
        <taxon>Pentapetalae</taxon>
        <taxon>asterids</taxon>
        <taxon>Ericales</taxon>
        <taxon>Actinidiaceae</taxon>
        <taxon>Actinidia</taxon>
    </lineage>
</organism>
<keyword evidence="3" id="KW-1185">Reference proteome</keyword>
<dbReference type="Proteomes" id="UP000585474">
    <property type="component" value="Unassembled WGS sequence"/>
</dbReference>
<feature type="compositionally biased region" description="Polar residues" evidence="1">
    <location>
        <begin position="46"/>
        <end position="60"/>
    </location>
</feature>
<proteinExistence type="predicted"/>
<gene>
    <name evidence="2" type="ORF">Acr_12g0011390</name>
</gene>
<evidence type="ECO:0000256" key="1">
    <source>
        <dbReference type="SAM" id="MobiDB-lite"/>
    </source>
</evidence>
<feature type="region of interest" description="Disordered" evidence="1">
    <location>
        <begin position="43"/>
        <end position="72"/>
    </location>
</feature>
<comment type="caution">
    <text evidence="2">The sequence shown here is derived from an EMBL/GenBank/DDBJ whole genome shotgun (WGS) entry which is preliminary data.</text>
</comment>
<dbReference type="EMBL" id="BJWL01000012">
    <property type="protein sequence ID" value="GFY98598.1"/>
    <property type="molecule type" value="Genomic_DNA"/>
</dbReference>
<reference evidence="2 3" key="1">
    <citation type="submission" date="2019-07" db="EMBL/GenBank/DDBJ databases">
        <title>De Novo Assembly of kiwifruit Actinidia rufa.</title>
        <authorList>
            <person name="Sugita-Konishi S."/>
            <person name="Sato K."/>
            <person name="Mori E."/>
            <person name="Abe Y."/>
            <person name="Kisaki G."/>
            <person name="Hamano K."/>
            <person name="Suezawa K."/>
            <person name="Otani M."/>
            <person name="Fukuda T."/>
            <person name="Manabe T."/>
            <person name="Gomi K."/>
            <person name="Tabuchi M."/>
            <person name="Akimitsu K."/>
            <person name="Kataoka I."/>
        </authorList>
    </citation>
    <scope>NUCLEOTIDE SEQUENCE [LARGE SCALE GENOMIC DNA]</scope>
    <source>
        <strain evidence="3">cv. Fuchu</strain>
    </source>
</reference>
<dbReference type="OrthoDB" id="430364at2759"/>
<protein>
    <submittedName>
        <fullName evidence="2">HOPM interactor 7</fullName>
    </submittedName>
</protein>
<accession>A0A7J0FIS0</accession>
<name>A0A7J0FIS0_9ERIC</name>
<dbReference type="AlphaFoldDB" id="A0A7J0FIS0"/>
<evidence type="ECO:0000313" key="2">
    <source>
        <dbReference type="EMBL" id="GFY98598.1"/>
    </source>
</evidence>
<sequence>MAGGAAGGFITRAFESMLKECSGKKHVPLRTAIQKYLDSTKEVNKHSGSNDANQVSSLAGKQSLPETGVAKSGMELDHETAKLIAYDHLEGDPGLDGGRNVPLFTDILTMVCSCVDNSSSDSTILQVLKVLLTAVASTKFRGMS</sequence>